<keyword evidence="3" id="KW-1185">Reference proteome</keyword>
<evidence type="ECO:0000313" key="2">
    <source>
        <dbReference type="EMBL" id="PSJ60164.1"/>
    </source>
</evidence>
<protein>
    <recommendedName>
        <fullName evidence="1">Aminotransferase class I/classII large domain-containing protein</fullName>
    </recommendedName>
</protein>
<gene>
    <name evidence="2" type="ORF">C7I85_13345</name>
</gene>
<evidence type="ECO:0000313" key="3">
    <source>
        <dbReference type="Proteomes" id="UP000240653"/>
    </source>
</evidence>
<dbReference type="GO" id="GO:0030170">
    <property type="term" value="F:pyridoxal phosphate binding"/>
    <property type="evidence" value="ECO:0007669"/>
    <property type="project" value="InterPro"/>
</dbReference>
<proteinExistence type="predicted"/>
<dbReference type="EMBL" id="PXYL01000006">
    <property type="protein sequence ID" value="PSJ60164.1"/>
    <property type="molecule type" value="Genomic_DNA"/>
</dbReference>
<comment type="caution">
    <text evidence="2">The sequence shown here is derived from an EMBL/GenBank/DDBJ whole genome shotgun (WGS) entry which is preliminary data.</text>
</comment>
<dbReference type="InterPro" id="IPR015422">
    <property type="entry name" value="PyrdxlP-dep_Trfase_small"/>
</dbReference>
<dbReference type="PANTHER" id="PTHR43510:SF1">
    <property type="entry name" value="AMINOTRANSFERASE FUNCTION, HYPOTHETICAL (EUROFUNG)"/>
    <property type="match status" value="1"/>
</dbReference>
<dbReference type="Pfam" id="PF00155">
    <property type="entry name" value="Aminotran_1_2"/>
    <property type="match status" value="1"/>
</dbReference>
<dbReference type="Gene3D" id="3.90.1150.10">
    <property type="entry name" value="Aspartate Aminotransferase, domain 1"/>
    <property type="match status" value="1"/>
</dbReference>
<feature type="domain" description="Aminotransferase class I/classII large" evidence="1">
    <location>
        <begin position="3"/>
        <end position="111"/>
    </location>
</feature>
<dbReference type="AlphaFoldDB" id="A0A2P7SCC3"/>
<evidence type="ECO:0000259" key="1">
    <source>
        <dbReference type="Pfam" id="PF00155"/>
    </source>
</evidence>
<reference evidence="2 3" key="1">
    <citation type="submission" date="2018-03" db="EMBL/GenBank/DDBJ databases">
        <title>The draft genome of Mesorhizobium soli JCM 19897.</title>
        <authorList>
            <person name="Li L."/>
            <person name="Liu L."/>
            <person name="Liang L."/>
            <person name="Wang T."/>
            <person name="Zhang X."/>
        </authorList>
    </citation>
    <scope>NUCLEOTIDE SEQUENCE [LARGE SCALE GENOMIC DNA]</scope>
    <source>
        <strain evidence="2 3">JCM 19897</strain>
    </source>
</reference>
<sequence>MLGQRVATLALQQEKRAYIVARNRALLARNVERLSAWIEAHTPMFHWIAPQAGAMAFLRYNLPIPSEELSRRLRETQSVFVVAGSWFGLDGHLRLGIGGDPDHFAEALRRIELFLAQEFSERA</sequence>
<accession>A0A2P7SCC3</accession>
<organism evidence="2 3">
    <name type="scientific">Pseudaminobacter soli</name>
    <name type="common">ex Li et al. 2025</name>
    <dbReference type="NCBI Taxonomy" id="1295366"/>
    <lineage>
        <taxon>Bacteria</taxon>
        <taxon>Pseudomonadati</taxon>
        <taxon>Pseudomonadota</taxon>
        <taxon>Alphaproteobacteria</taxon>
        <taxon>Hyphomicrobiales</taxon>
        <taxon>Phyllobacteriaceae</taxon>
        <taxon>Pseudaminobacter</taxon>
    </lineage>
</organism>
<dbReference type="SUPFAM" id="SSF53383">
    <property type="entry name" value="PLP-dependent transferases"/>
    <property type="match status" value="1"/>
</dbReference>
<dbReference type="InterPro" id="IPR015424">
    <property type="entry name" value="PyrdxlP-dep_Trfase"/>
</dbReference>
<dbReference type="PANTHER" id="PTHR43510">
    <property type="entry name" value="AMINOTRANSFERASE FUNCTION, HYPOTHETICAL (EUROFUNG)"/>
    <property type="match status" value="1"/>
</dbReference>
<dbReference type="Proteomes" id="UP000240653">
    <property type="component" value="Unassembled WGS sequence"/>
</dbReference>
<dbReference type="InterPro" id="IPR004839">
    <property type="entry name" value="Aminotransferase_I/II_large"/>
</dbReference>
<name>A0A2P7SCC3_9HYPH</name>